<dbReference type="EMBL" id="CDHN01000004">
    <property type="protein sequence ID" value="CEJ92518.1"/>
    <property type="molecule type" value="Genomic_DNA"/>
</dbReference>
<keyword evidence="2" id="KW-1185">Reference proteome</keyword>
<dbReference type="STRING" id="1531966.A0A0A1TMY2"/>
<organism evidence="1 2">
    <name type="scientific">[Torrubiella] hemipterigena</name>
    <dbReference type="NCBI Taxonomy" id="1531966"/>
    <lineage>
        <taxon>Eukaryota</taxon>
        <taxon>Fungi</taxon>
        <taxon>Dikarya</taxon>
        <taxon>Ascomycota</taxon>
        <taxon>Pezizomycotina</taxon>
        <taxon>Sordariomycetes</taxon>
        <taxon>Hypocreomycetidae</taxon>
        <taxon>Hypocreales</taxon>
        <taxon>Clavicipitaceae</taxon>
        <taxon>Clavicipitaceae incertae sedis</taxon>
        <taxon>'Torrubiella' clade</taxon>
    </lineage>
</organism>
<evidence type="ECO:0000313" key="2">
    <source>
        <dbReference type="Proteomes" id="UP000039046"/>
    </source>
</evidence>
<dbReference type="HOGENOM" id="CLU_047034_1_0_1"/>
<reference evidence="1 2" key="1">
    <citation type="journal article" date="2015" name="Genome Announc.">
        <title>Draft Genome Sequence and Gene Annotation of the Entomopathogenic Fungus Verticillium hemipterigenum.</title>
        <authorList>
            <person name="Horn F."/>
            <person name="Habel A."/>
            <person name="Scharf D.H."/>
            <person name="Dworschak J."/>
            <person name="Brakhage A.A."/>
            <person name="Guthke R."/>
            <person name="Hertweck C."/>
            <person name="Linde J."/>
        </authorList>
    </citation>
    <scope>NUCLEOTIDE SEQUENCE [LARGE SCALE GENOMIC DNA]</scope>
</reference>
<dbReference type="OrthoDB" id="17458at2759"/>
<accession>A0A0A1TMY2</accession>
<dbReference type="Gene3D" id="3.60.15.10">
    <property type="entry name" value="Ribonuclease Z/Hydroxyacylglutathione hydrolase-like"/>
    <property type="match status" value="1"/>
</dbReference>
<name>A0A0A1TMY2_9HYPO</name>
<dbReference type="PANTHER" id="PTHR36839:SF1">
    <property type="entry name" value="METALLO-BETA-LACTAMASE FAMILY PROTEIN (AFU_ORTHOLOGUE AFUA_5G12770)"/>
    <property type="match status" value="1"/>
</dbReference>
<evidence type="ECO:0000313" key="1">
    <source>
        <dbReference type="EMBL" id="CEJ92518.1"/>
    </source>
</evidence>
<dbReference type="PANTHER" id="PTHR36839">
    <property type="entry name" value="METALLO-BETA-LACTAMASE FAMILY PROTEIN (AFU_ORTHOLOGUE AFUA_5G12770)"/>
    <property type="match status" value="1"/>
</dbReference>
<sequence>MSFQLEPYQPEVSNDYLICNTCGTQFPTTNRKAVKTCHICDDPRQYVPPSGQSFTTMNHLIPVYKNIFVPDRDDPRIIYIQTTPGFAINQRAILIKTPTGNVLWDCLTFLDADTINTIRKMGGLRAIAISHPHYYSTHADWARAFECPVYLASEDMEWTTQRSSHQVPVTDIDTDIFDTGVKLIKLGGHFDGSMVALFEGRLLIADTLMTSPSGIGKWDVNALGEKREKPPGLNSFSFLWSIPNRIPLSADEMMRMWRILSKYEFTSTHGAFPGMDITAADLKRRVLDSMQIQTKFMGWTEHPLMSETC</sequence>
<proteinExistence type="predicted"/>
<protein>
    <recommendedName>
        <fullName evidence="3">Metallo-beta-lactamase domain-containing protein</fullName>
    </recommendedName>
</protein>
<dbReference type="Proteomes" id="UP000039046">
    <property type="component" value="Unassembled WGS sequence"/>
</dbReference>
<evidence type="ECO:0008006" key="3">
    <source>
        <dbReference type="Google" id="ProtNLM"/>
    </source>
</evidence>
<dbReference type="AlphaFoldDB" id="A0A0A1TMY2"/>
<gene>
    <name evidence="1" type="ORF">VHEMI08167</name>
</gene>
<dbReference type="SUPFAM" id="SSF56281">
    <property type="entry name" value="Metallo-hydrolase/oxidoreductase"/>
    <property type="match status" value="1"/>
</dbReference>
<dbReference type="InterPro" id="IPR036866">
    <property type="entry name" value="RibonucZ/Hydroxyglut_hydro"/>
</dbReference>